<dbReference type="InterPro" id="IPR006091">
    <property type="entry name" value="Acyl-CoA_Oxase/DH_mid-dom"/>
</dbReference>
<dbReference type="Gene3D" id="1.10.540.10">
    <property type="entry name" value="Acyl-CoA dehydrogenase/oxidase, N-terminal domain"/>
    <property type="match status" value="1"/>
</dbReference>
<evidence type="ECO:0000313" key="15">
    <source>
        <dbReference type="EMBL" id="MXP25231.1"/>
    </source>
</evidence>
<dbReference type="InterPro" id="IPR009075">
    <property type="entry name" value="AcylCo_DH/oxidase_C"/>
</dbReference>
<feature type="domain" description="Acyl-CoA dehydrogenase/oxidase N-terminal" evidence="13">
    <location>
        <begin position="40"/>
        <end position="158"/>
    </location>
</feature>
<evidence type="ECO:0000259" key="13">
    <source>
        <dbReference type="Pfam" id="PF02771"/>
    </source>
</evidence>
<organism evidence="15 16">
    <name type="scientific">Altericroceibacterium indicum</name>
    <dbReference type="NCBI Taxonomy" id="374177"/>
    <lineage>
        <taxon>Bacteria</taxon>
        <taxon>Pseudomonadati</taxon>
        <taxon>Pseudomonadota</taxon>
        <taxon>Alphaproteobacteria</taxon>
        <taxon>Sphingomonadales</taxon>
        <taxon>Erythrobacteraceae</taxon>
        <taxon>Altericroceibacterium</taxon>
    </lineage>
</organism>
<dbReference type="EC" id="1.3.99.41" evidence="8"/>
<evidence type="ECO:0000256" key="10">
    <source>
        <dbReference type="RuleBase" id="RU362125"/>
    </source>
</evidence>
<dbReference type="FunFam" id="2.40.110.10:FF:000031">
    <property type="entry name" value="Acyl-CoA dehydrogenase, putative"/>
    <property type="match status" value="1"/>
</dbReference>
<dbReference type="OrthoDB" id="9807883at2"/>
<dbReference type="Proteomes" id="UP000460561">
    <property type="component" value="Unassembled WGS sequence"/>
</dbReference>
<dbReference type="AlphaFoldDB" id="A0A845A868"/>
<evidence type="ECO:0000256" key="4">
    <source>
        <dbReference type="ARBA" id="ARBA00022827"/>
    </source>
</evidence>
<dbReference type="PANTHER" id="PTHR42803:SF1">
    <property type="entry name" value="BROAD-SPECIFICITY LINEAR ACYL-COA DEHYDROGENASE FADE5"/>
    <property type="match status" value="1"/>
</dbReference>
<evidence type="ECO:0000256" key="9">
    <source>
        <dbReference type="ARBA" id="ARBA00069043"/>
    </source>
</evidence>
<dbReference type="InterPro" id="IPR013786">
    <property type="entry name" value="AcylCoA_DH/ox_N"/>
</dbReference>
<evidence type="ECO:0000259" key="11">
    <source>
        <dbReference type="Pfam" id="PF00441"/>
    </source>
</evidence>
<sequence>MPSYTAPTSDTRFILQDVLQLEKYGHLPIFAAADAELIETIVEEAGKFCSEVIAPLNPVSDREGCTRHADGSVTTPTGFPEAYAQYCESGWGTLALPEEFGGQGMPHILATVVEEYMNSACHAFNMFPGLTHGAVSAILEKGSDTQKATYLPNLVSGEWLGTMALTEPQCGTDLGMIRTRAVPQEDGSFSITGTKIFISGGEQDLTDNIIHLVLAKTPDAPEGSRGISLFIVPKFLVNADGSLGERNPATCGSIEEKMGVHGSSTCLMNFDSAKGWLLGEENKGLAAMFIMMNAARLSCGNQGLGQAVLSYQNAAAYALDRRQGRAMGERADSSAVADPIIVHADVRRMLMDARGFIEGFRALILWCSLQLDLAHGAETEEERAKADAMVSFLTPVLKGFGTDRGFQTAVNMQQVLGGHGYVAEWGLEQCVRDARVAMIYEGANGVQAMDLAGRKLARDEGKVAESYFSLIQSECDAASAELDFIAVPLAEAVCDLRETAQWLVKNAGVHPDNLGAGSFAFMQLVGVVSVGFMWLRIAEAAKSKLDADEGDRTFYEAKLTIAHHYAERGLAEVPMLKRQAQCGAENLMKLSLEDFEIMG</sequence>
<comment type="function">
    <text evidence="7">Involved in the assimilation of dimethylsulphoniopropionate (DMSP), an important compound in the fixation of carbon in marine phytoplankton, by mediating the conversion of 3-(methylthio)propanoyl-CoA (MMPA-CoA) to 3-(methylthio)acryloyl-CoA (MTA-CoA).</text>
</comment>
<dbReference type="Pfam" id="PF02770">
    <property type="entry name" value="Acyl-CoA_dh_M"/>
    <property type="match status" value="1"/>
</dbReference>
<dbReference type="Gene3D" id="1.20.140.10">
    <property type="entry name" value="Butyryl-CoA Dehydrogenase, subunit A, domain 3"/>
    <property type="match status" value="1"/>
</dbReference>
<evidence type="ECO:0000256" key="1">
    <source>
        <dbReference type="ARBA" id="ARBA00001974"/>
    </source>
</evidence>
<comment type="catalytic activity">
    <reaction evidence="6">
        <text>3-(methylsulfanyl)propanoyl-CoA + oxidized [electron-transfer flavoprotein] + H(+) = 3-(methylsulfanyl)acryloyl-CoA + reduced [electron-transfer flavoprotein]</text>
        <dbReference type="Rhea" id="RHEA:52612"/>
        <dbReference type="Rhea" id="RHEA-COMP:10685"/>
        <dbReference type="Rhea" id="RHEA-COMP:10686"/>
        <dbReference type="ChEBI" id="CHEBI:15378"/>
        <dbReference type="ChEBI" id="CHEBI:57692"/>
        <dbReference type="ChEBI" id="CHEBI:58307"/>
        <dbReference type="ChEBI" id="CHEBI:82815"/>
        <dbReference type="ChEBI" id="CHEBI:84994"/>
        <dbReference type="EC" id="1.3.99.41"/>
    </reaction>
    <physiologicalReaction direction="left-to-right" evidence="6">
        <dbReference type="Rhea" id="RHEA:52613"/>
    </physiologicalReaction>
</comment>
<keyword evidence="4 10" id="KW-0274">FAD</keyword>
<dbReference type="SUPFAM" id="SSF47203">
    <property type="entry name" value="Acyl-CoA dehydrogenase C-terminal domain-like"/>
    <property type="match status" value="1"/>
</dbReference>
<evidence type="ECO:0000313" key="16">
    <source>
        <dbReference type="Proteomes" id="UP000460561"/>
    </source>
</evidence>
<feature type="domain" description="Acyl-CoA dehydrogenase/oxidase C-terminal" evidence="11">
    <location>
        <begin position="282"/>
        <end position="454"/>
    </location>
</feature>
<proteinExistence type="inferred from homology"/>
<evidence type="ECO:0000256" key="3">
    <source>
        <dbReference type="ARBA" id="ARBA00022630"/>
    </source>
</evidence>
<comment type="cofactor">
    <cofactor evidence="1 10">
        <name>FAD</name>
        <dbReference type="ChEBI" id="CHEBI:57692"/>
    </cofactor>
</comment>
<feature type="domain" description="Acyl-CoA oxidase/dehydrogenase middle" evidence="12">
    <location>
        <begin position="163"/>
        <end position="272"/>
    </location>
</feature>
<evidence type="ECO:0000256" key="8">
    <source>
        <dbReference type="ARBA" id="ARBA00066694"/>
    </source>
</evidence>
<dbReference type="GO" id="GO:0050660">
    <property type="term" value="F:flavin adenine dinucleotide binding"/>
    <property type="evidence" value="ECO:0007669"/>
    <property type="project" value="InterPro"/>
</dbReference>
<evidence type="ECO:0000259" key="14">
    <source>
        <dbReference type="Pfam" id="PF12806"/>
    </source>
</evidence>
<dbReference type="InterPro" id="IPR025878">
    <property type="entry name" value="Acyl-CoA_dh-like_C_dom"/>
</dbReference>
<name>A0A845A868_9SPHN</name>
<keyword evidence="16" id="KW-1185">Reference proteome</keyword>
<dbReference type="RefSeq" id="WP_160738376.1">
    <property type="nucleotide sequence ID" value="NZ_WTYQ01000001.1"/>
</dbReference>
<reference evidence="15 16" key="1">
    <citation type="submission" date="2019-12" db="EMBL/GenBank/DDBJ databases">
        <title>Genomic-based taxomic classification of the family Erythrobacteraceae.</title>
        <authorList>
            <person name="Xu L."/>
        </authorList>
    </citation>
    <scope>NUCLEOTIDE SEQUENCE [LARGE SCALE GENOMIC DNA]</scope>
    <source>
        <strain evidence="15 16">DSM 18604</strain>
    </source>
</reference>
<dbReference type="GO" id="GO:0016627">
    <property type="term" value="F:oxidoreductase activity, acting on the CH-CH group of donors"/>
    <property type="evidence" value="ECO:0007669"/>
    <property type="project" value="InterPro"/>
</dbReference>
<dbReference type="InterPro" id="IPR036250">
    <property type="entry name" value="AcylCo_DH-like_C"/>
</dbReference>
<dbReference type="Pfam" id="PF12806">
    <property type="entry name" value="Acyl-CoA_dh_C"/>
    <property type="match status" value="1"/>
</dbReference>
<keyword evidence="5 10" id="KW-0560">Oxidoreductase</keyword>
<comment type="similarity">
    <text evidence="2 10">Belongs to the acyl-CoA dehydrogenase family.</text>
</comment>
<keyword evidence="3 10" id="KW-0285">Flavoprotein</keyword>
<gene>
    <name evidence="15" type="ORF">GRI39_04125</name>
</gene>
<evidence type="ECO:0000256" key="7">
    <source>
        <dbReference type="ARBA" id="ARBA00058683"/>
    </source>
</evidence>
<accession>A0A845A868</accession>
<dbReference type="InterPro" id="IPR009100">
    <property type="entry name" value="AcylCoA_DH/oxidase_NM_dom_sf"/>
</dbReference>
<feature type="domain" description="Acetyl-CoA dehydrogenase-like C-terminal" evidence="14">
    <location>
        <begin position="470"/>
        <end position="590"/>
    </location>
</feature>
<dbReference type="PANTHER" id="PTHR42803">
    <property type="entry name" value="ACYL-COA DEHYDROGENASE"/>
    <property type="match status" value="1"/>
</dbReference>
<evidence type="ECO:0000256" key="6">
    <source>
        <dbReference type="ARBA" id="ARBA00051388"/>
    </source>
</evidence>
<dbReference type="Pfam" id="PF02771">
    <property type="entry name" value="Acyl-CoA_dh_N"/>
    <property type="match status" value="1"/>
</dbReference>
<dbReference type="InterPro" id="IPR046373">
    <property type="entry name" value="Acyl-CoA_Oxase/DH_mid-dom_sf"/>
</dbReference>
<evidence type="ECO:0000256" key="2">
    <source>
        <dbReference type="ARBA" id="ARBA00009347"/>
    </source>
</evidence>
<dbReference type="InterPro" id="IPR037069">
    <property type="entry name" value="AcylCoA_DH/ox_N_sf"/>
</dbReference>
<comment type="caution">
    <text evidence="15">The sequence shown here is derived from an EMBL/GenBank/DDBJ whole genome shotgun (WGS) entry which is preliminary data.</text>
</comment>
<evidence type="ECO:0000256" key="5">
    <source>
        <dbReference type="ARBA" id="ARBA00023002"/>
    </source>
</evidence>
<dbReference type="SUPFAM" id="SSF56645">
    <property type="entry name" value="Acyl-CoA dehydrogenase NM domain-like"/>
    <property type="match status" value="1"/>
</dbReference>
<dbReference type="EMBL" id="WTYQ01000001">
    <property type="protein sequence ID" value="MXP25231.1"/>
    <property type="molecule type" value="Genomic_DNA"/>
</dbReference>
<dbReference type="InterPro" id="IPR052166">
    <property type="entry name" value="Diverse_Acyl-CoA_DH"/>
</dbReference>
<dbReference type="Gene3D" id="2.40.110.10">
    <property type="entry name" value="Butyryl-CoA Dehydrogenase, subunit A, domain 2"/>
    <property type="match status" value="1"/>
</dbReference>
<dbReference type="Pfam" id="PF00441">
    <property type="entry name" value="Acyl-CoA_dh_1"/>
    <property type="match status" value="1"/>
</dbReference>
<evidence type="ECO:0000259" key="12">
    <source>
        <dbReference type="Pfam" id="PF02770"/>
    </source>
</evidence>
<protein>
    <recommendedName>
        <fullName evidence="9">3-methylmercaptopropionyl-CoA dehydrogenase</fullName>
        <ecNumber evidence="8">1.3.99.41</ecNumber>
    </recommendedName>
</protein>